<dbReference type="PROSITE" id="PS01211">
    <property type="entry name" value="UPF0001"/>
    <property type="match status" value="1"/>
</dbReference>
<comment type="similarity">
    <text evidence="2 4">Belongs to the pyridoxal phosphate-binding protein YggS/PROSC family.</text>
</comment>
<dbReference type="Pfam" id="PF01168">
    <property type="entry name" value="Ala_racemase_N"/>
    <property type="match status" value="1"/>
</dbReference>
<protein>
    <recommendedName>
        <fullName evidence="2">Pyridoxal phosphate homeostasis protein</fullName>
        <shortName evidence="2">PLP homeostasis protein</shortName>
    </recommendedName>
</protein>
<evidence type="ECO:0000256" key="1">
    <source>
        <dbReference type="ARBA" id="ARBA00022898"/>
    </source>
</evidence>
<evidence type="ECO:0000256" key="4">
    <source>
        <dbReference type="RuleBase" id="RU004514"/>
    </source>
</evidence>
<feature type="chain" id="PRO_5026052692" description="Pyridoxal phosphate homeostasis protein" evidence="5">
    <location>
        <begin position="25"/>
        <end position="277"/>
    </location>
</feature>
<dbReference type="AlphaFoldDB" id="A0A6G1HR06"/>
<evidence type="ECO:0000313" key="8">
    <source>
        <dbReference type="Proteomes" id="UP000799640"/>
    </source>
</evidence>
<evidence type="ECO:0000256" key="2">
    <source>
        <dbReference type="HAMAP-Rule" id="MF_03225"/>
    </source>
</evidence>
<dbReference type="Gene3D" id="3.20.20.10">
    <property type="entry name" value="Alanine racemase"/>
    <property type="match status" value="1"/>
</dbReference>
<dbReference type="NCBIfam" id="TIGR00044">
    <property type="entry name" value="YggS family pyridoxal phosphate-dependent enzyme"/>
    <property type="match status" value="1"/>
</dbReference>
<keyword evidence="1 2" id="KW-0663">Pyridoxal phosphate</keyword>
<dbReference type="InterPro" id="IPR029066">
    <property type="entry name" value="PLP-binding_barrel"/>
</dbReference>
<dbReference type="PIRSF" id="PIRSF004848">
    <property type="entry name" value="YBL036c_PLPDEIII"/>
    <property type="match status" value="1"/>
</dbReference>
<organism evidence="7 8">
    <name type="scientific">Trichodelitschia bisporula</name>
    <dbReference type="NCBI Taxonomy" id="703511"/>
    <lineage>
        <taxon>Eukaryota</taxon>
        <taxon>Fungi</taxon>
        <taxon>Dikarya</taxon>
        <taxon>Ascomycota</taxon>
        <taxon>Pezizomycotina</taxon>
        <taxon>Dothideomycetes</taxon>
        <taxon>Dothideomycetes incertae sedis</taxon>
        <taxon>Phaeotrichales</taxon>
        <taxon>Phaeotrichaceae</taxon>
        <taxon>Trichodelitschia</taxon>
    </lineage>
</organism>
<name>A0A6G1HR06_9PEZI</name>
<comment type="function">
    <text evidence="2">Pyridoxal 5'-phosphate (PLP)-binding protein, which may be involved in intracellular homeostatic regulation of pyridoxal 5'-phosphate (PLP), the active form of vitamin B6.</text>
</comment>
<proteinExistence type="inferred from homology"/>
<comment type="cofactor">
    <cofactor evidence="3">
        <name>pyridoxal 5'-phosphate</name>
        <dbReference type="ChEBI" id="CHEBI:597326"/>
    </cofactor>
</comment>
<evidence type="ECO:0000256" key="3">
    <source>
        <dbReference type="PIRSR" id="PIRSR004848-1"/>
    </source>
</evidence>
<accession>A0A6G1HR06</accession>
<reference evidence="7" key="1">
    <citation type="journal article" date="2020" name="Stud. Mycol.">
        <title>101 Dothideomycetes genomes: a test case for predicting lifestyles and emergence of pathogens.</title>
        <authorList>
            <person name="Haridas S."/>
            <person name="Albert R."/>
            <person name="Binder M."/>
            <person name="Bloem J."/>
            <person name="Labutti K."/>
            <person name="Salamov A."/>
            <person name="Andreopoulos B."/>
            <person name="Baker S."/>
            <person name="Barry K."/>
            <person name="Bills G."/>
            <person name="Bluhm B."/>
            <person name="Cannon C."/>
            <person name="Castanera R."/>
            <person name="Culley D."/>
            <person name="Daum C."/>
            <person name="Ezra D."/>
            <person name="Gonzalez J."/>
            <person name="Henrissat B."/>
            <person name="Kuo A."/>
            <person name="Liang C."/>
            <person name="Lipzen A."/>
            <person name="Lutzoni F."/>
            <person name="Magnuson J."/>
            <person name="Mondo S."/>
            <person name="Nolan M."/>
            <person name="Ohm R."/>
            <person name="Pangilinan J."/>
            <person name="Park H.-J."/>
            <person name="Ramirez L."/>
            <person name="Alfaro M."/>
            <person name="Sun H."/>
            <person name="Tritt A."/>
            <person name="Yoshinaga Y."/>
            <person name="Zwiers L.-H."/>
            <person name="Turgeon B."/>
            <person name="Goodwin S."/>
            <person name="Spatafora J."/>
            <person name="Crous P."/>
            <person name="Grigoriev I."/>
        </authorList>
    </citation>
    <scope>NUCLEOTIDE SEQUENCE</scope>
    <source>
        <strain evidence="7">CBS 262.69</strain>
    </source>
</reference>
<keyword evidence="8" id="KW-1185">Reference proteome</keyword>
<dbReference type="Proteomes" id="UP000799640">
    <property type="component" value="Unassembled WGS sequence"/>
</dbReference>
<dbReference type="SUPFAM" id="SSF51419">
    <property type="entry name" value="PLP-binding barrel"/>
    <property type="match status" value="1"/>
</dbReference>
<dbReference type="OrthoDB" id="10264196at2759"/>
<sequence length="277" mass="28737">MAPTPARTAALLANLATVASHIAAANPTHRAVRLLLVSKLKPPSDILALHTPSPTNPNPPSHFGENYVQELASKAAALPQSINWHFIGALQSNKCKTLAHIPNLFCVASVDSARTADALNKARKAFIEAQAKEANTTSDIPSSPLRLGIYIQVNTSGEASKSGVTPPAALELATHVRDACPALRLAGFMTIGAIARSQAAAAGEENEDFITLRKVRDDVAAALDIPVQELELSMGMSGDFEAAIALGSDEVRVGSAIFGARPPKGEAAKTSAAEGAA</sequence>
<dbReference type="InterPro" id="IPR001608">
    <property type="entry name" value="Ala_racemase_N"/>
</dbReference>
<dbReference type="GO" id="GO:0030170">
    <property type="term" value="F:pyridoxal phosphate binding"/>
    <property type="evidence" value="ECO:0007669"/>
    <property type="project" value="UniProtKB-UniRule"/>
</dbReference>
<feature type="domain" description="Alanine racemase N-terminal" evidence="6">
    <location>
        <begin position="61"/>
        <end position="262"/>
    </location>
</feature>
<dbReference type="CDD" id="cd06822">
    <property type="entry name" value="PLPDE_III_YBL036c_euk"/>
    <property type="match status" value="1"/>
</dbReference>
<keyword evidence="5" id="KW-0732">Signal</keyword>
<dbReference type="PANTHER" id="PTHR10146">
    <property type="entry name" value="PROLINE SYNTHETASE CO-TRANSCRIBED BACTERIAL HOMOLOG PROTEIN"/>
    <property type="match status" value="1"/>
</dbReference>
<evidence type="ECO:0000313" key="7">
    <source>
        <dbReference type="EMBL" id="KAF2398277.1"/>
    </source>
</evidence>
<feature type="modified residue" description="N6-(pyridoxal phosphate)lysine" evidence="2 3">
    <location>
        <position position="39"/>
    </location>
</feature>
<dbReference type="HAMAP" id="MF_02087">
    <property type="entry name" value="PLP_homeostasis"/>
    <property type="match status" value="1"/>
</dbReference>
<evidence type="ECO:0000256" key="5">
    <source>
        <dbReference type="SAM" id="SignalP"/>
    </source>
</evidence>
<dbReference type="PANTHER" id="PTHR10146:SF14">
    <property type="entry name" value="PYRIDOXAL PHOSPHATE HOMEOSTASIS PROTEIN"/>
    <property type="match status" value="1"/>
</dbReference>
<dbReference type="EMBL" id="ML996700">
    <property type="protein sequence ID" value="KAF2398277.1"/>
    <property type="molecule type" value="Genomic_DNA"/>
</dbReference>
<gene>
    <name evidence="7" type="ORF">EJ06DRAFT_496839</name>
</gene>
<dbReference type="InterPro" id="IPR011078">
    <property type="entry name" value="PyrdxlP_homeostasis"/>
</dbReference>
<evidence type="ECO:0000259" key="6">
    <source>
        <dbReference type="Pfam" id="PF01168"/>
    </source>
</evidence>
<feature type="signal peptide" evidence="5">
    <location>
        <begin position="1"/>
        <end position="24"/>
    </location>
</feature>